<dbReference type="RefSeq" id="WP_204465033.1">
    <property type="nucleotide sequence ID" value="NZ_JAFBCV010000003.1"/>
</dbReference>
<accession>A0ABS2SQY3</accession>
<gene>
    <name evidence="1" type="ORF">JOC54_001137</name>
</gene>
<sequence length="173" mass="20171">MAIGSIQYDAIKISESSPMLKGRLQFYQELLFFDLVDQSIEHVVKSSTETTLQHHEQILKNIQAEQYYRPIDSALDLTRFFMMEYKMPITFHDYERVRQPMVVKDNQVFDSSGCIASPSFVAQRTQWDENSTSGIHFFFMPVTMDKEDQHRLLEAAGKMFSHIHGGTFHVRLL</sequence>
<name>A0ABS2SQY3_9BACI</name>
<proteinExistence type="predicted"/>
<organism evidence="1 2">
    <name type="scientific">Shouchella xiaoxiensis</name>
    <dbReference type="NCBI Taxonomy" id="766895"/>
    <lineage>
        <taxon>Bacteria</taxon>
        <taxon>Bacillati</taxon>
        <taxon>Bacillota</taxon>
        <taxon>Bacilli</taxon>
        <taxon>Bacillales</taxon>
        <taxon>Bacillaceae</taxon>
        <taxon>Shouchella</taxon>
    </lineage>
</organism>
<comment type="caution">
    <text evidence="1">The sequence shown here is derived from an EMBL/GenBank/DDBJ whole genome shotgun (WGS) entry which is preliminary data.</text>
</comment>
<dbReference type="SUPFAM" id="SSF56037">
    <property type="entry name" value="PheT/TilS domain"/>
    <property type="match status" value="1"/>
</dbReference>
<evidence type="ECO:0000313" key="1">
    <source>
        <dbReference type="EMBL" id="MBM7837906.1"/>
    </source>
</evidence>
<reference evidence="1" key="1">
    <citation type="submission" date="2021-01" db="EMBL/GenBank/DDBJ databases">
        <title>Genomic Encyclopedia of Type Strains, Phase IV (KMG-IV): sequencing the most valuable type-strain genomes for metagenomic binning, comparative biology and taxonomic classification.</title>
        <authorList>
            <person name="Goeker M."/>
        </authorList>
    </citation>
    <scope>NUCLEOTIDE SEQUENCE</scope>
    <source>
        <strain evidence="1">DSM 21943</strain>
    </source>
</reference>
<protein>
    <submittedName>
        <fullName evidence="1">DNA/RNA-binding domain of Phe-tRNA-synthetase-like protein</fullName>
    </submittedName>
</protein>
<dbReference type="EMBL" id="JAFBCV010000003">
    <property type="protein sequence ID" value="MBM7837906.1"/>
    <property type="molecule type" value="Genomic_DNA"/>
</dbReference>
<keyword evidence="2" id="KW-1185">Reference proteome</keyword>
<evidence type="ECO:0000313" key="2">
    <source>
        <dbReference type="Proteomes" id="UP001179280"/>
    </source>
</evidence>
<dbReference type="Proteomes" id="UP001179280">
    <property type="component" value="Unassembled WGS sequence"/>
</dbReference>